<evidence type="ECO:0000256" key="3">
    <source>
        <dbReference type="ARBA" id="ARBA00022833"/>
    </source>
</evidence>
<reference evidence="7" key="1">
    <citation type="submission" date="2011-05" db="EMBL/GenBank/DDBJ databases">
        <authorList>
            <person name="Richards S.R."/>
            <person name="Qu J."/>
            <person name="Jiang H."/>
            <person name="Jhangiani S.N."/>
            <person name="Agravi P."/>
            <person name="Goodspeed R."/>
            <person name="Gross S."/>
            <person name="Mandapat C."/>
            <person name="Jackson L."/>
            <person name="Mathew T."/>
            <person name="Pu L."/>
            <person name="Thornton R."/>
            <person name="Saada N."/>
            <person name="Wilczek-Boney K.B."/>
            <person name="Lee S."/>
            <person name="Kovar C."/>
            <person name="Wu Y."/>
            <person name="Scherer S.E."/>
            <person name="Worley K.C."/>
            <person name="Muzny D.M."/>
            <person name="Gibbs R."/>
        </authorList>
    </citation>
    <scope>NUCLEOTIDE SEQUENCE</scope>
    <source>
        <strain evidence="7">Brora</strain>
    </source>
</reference>
<keyword evidence="1" id="KW-0479">Metal-binding</keyword>
<keyword evidence="7" id="KW-1185">Reference proteome</keyword>
<organism evidence="6 7">
    <name type="scientific">Strigamia maritima</name>
    <name type="common">European centipede</name>
    <name type="synonym">Geophilus maritimus</name>
    <dbReference type="NCBI Taxonomy" id="126957"/>
    <lineage>
        <taxon>Eukaryota</taxon>
        <taxon>Metazoa</taxon>
        <taxon>Ecdysozoa</taxon>
        <taxon>Arthropoda</taxon>
        <taxon>Myriapoda</taxon>
        <taxon>Chilopoda</taxon>
        <taxon>Pleurostigmophora</taxon>
        <taxon>Geophilomorpha</taxon>
        <taxon>Linotaeniidae</taxon>
        <taxon>Strigamia</taxon>
    </lineage>
</organism>
<dbReference type="GO" id="GO:0005634">
    <property type="term" value="C:nucleus"/>
    <property type="evidence" value="ECO:0007669"/>
    <property type="project" value="TreeGrafter"/>
</dbReference>
<accession>T1IKM8</accession>
<dbReference type="AlphaFoldDB" id="T1IKM8"/>
<sequence>MADETQLLELQEDIIELISLARDQLYLFAYENSLICVELAIAMLRVLLPSHSQTMALAVDLLHEIRIAYQASLVANLRTSILETDCSDVCAICLEQPNRSQEVKVLPCTHTFHVICIDTWLSNNSTCPVCRMDLHRK</sequence>
<evidence type="ECO:0000259" key="5">
    <source>
        <dbReference type="PROSITE" id="PS50089"/>
    </source>
</evidence>
<dbReference type="PhylomeDB" id="T1IKM8"/>
<dbReference type="PROSITE" id="PS50089">
    <property type="entry name" value="ZF_RING_2"/>
    <property type="match status" value="1"/>
</dbReference>
<dbReference type="Pfam" id="PF13639">
    <property type="entry name" value="zf-RING_2"/>
    <property type="match status" value="1"/>
</dbReference>
<dbReference type="STRING" id="126957.T1IKM8"/>
<dbReference type="eggNOG" id="KOG0800">
    <property type="taxonomic scope" value="Eukaryota"/>
</dbReference>
<dbReference type="CDD" id="cd16454">
    <property type="entry name" value="RING-H2_PA-TM-RING"/>
    <property type="match status" value="1"/>
</dbReference>
<dbReference type="GO" id="GO:0061630">
    <property type="term" value="F:ubiquitin protein ligase activity"/>
    <property type="evidence" value="ECO:0007669"/>
    <property type="project" value="TreeGrafter"/>
</dbReference>
<dbReference type="InterPro" id="IPR051834">
    <property type="entry name" value="RING_finger_E3_ligase"/>
</dbReference>
<dbReference type="GO" id="GO:0008270">
    <property type="term" value="F:zinc ion binding"/>
    <property type="evidence" value="ECO:0007669"/>
    <property type="project" value="UniProtKB-KW"/>
</dbReference>
<keyword evidence="2 4" id="KW-0863">Zinc-finger</keyword>
<dbReference type="SUPFAM" id="SSF57850">
    <property type="entry name" value="RING/U-box"/>
    <property type="match status" value="1"/>
</dbReference>
<evidence type="ECO:0000313" key="7">
    <source>
        <dbReference type="Proteomes" id="UP000014500"/>
    </source>
</evidence>
<feature type="domain" description="RING-type" evidence="5">
    <location>
        <begin position="90"/>
        <end position="131"/>
    </location>
</feature>
<evidence type="ECO:0000256" key="1">
    <source>
        <dbReference type="ARBA" id="ARBA00022723"/>
    </source>
</evidence>
<dbReference type="PANTHER" id="PTHR45931">
    <property type="entry name" value="SI:CH211-59O9.10"/>
    <property type="match status" value="1"/>
</dbReference>
<dbReference type="SMART" id="SM00184">
    <property type="entry name" value="RING"/>
    <property type="match status" value="1"/>
</dbReference>
<dbReference type="EMBL" id="JH430577">
    <property type="status" value="NOT_ANNOTATED_CDS"/>
    <property type="molecule type" value="Genomic_DNA"/>
</dbReference>
<evidence type="ECO:0000256" key="4">
    <source>
        <dbReference type="PROSITE-ProRule" id="PRU00175"/>
    </source>
</evidence>
<protein>
    <recommendedName>
        <fullName evidence="5">RING-type domain-containing protein</fullName>
    </recommendedName>
</protein>
<dbReference type="EnsemblMetazoa" id="SMAR001480-RA">
    <property type="protein sequence ID" value="SMAR001480-PA"/>
    <property type="gene ID" value="SMAR001480"/>
</dbReference>
<dbReference type="PANTHER" id="PTHR45931:SF3">
    <property type="entry name" value="RING ZINC FINGER-CONTAINING PROTEIN"/>
    <property type="match status" value="1"/>
</dbReference>
<reference evidence="6" key="2">
    <citation type="submission" date="2015-02" db="UniProtKB">
        <authorList>
            <consortium name="EnsemblMetazoa"/>
        </authorList>
    </citation>
    <scope>IDENTIFICATION</scope>
</reference>
<evidence type="ECO:0000256" key="2">
    <source>
        <dbReference type="ARBA" id="ARBA00022771"/>
    </source>
</evidence>
<dbReference type="HOGENOM" id="CLU_1867665_0_0_1"/>
<dbReference type="Proteomes" id="UP000014500">
    <property type="component" value="Unassembled WGS sequence"/>
</dbReference>
<keyword evidence="3" id="KW-0862">Zinc</keyword>
<proteinExistence type="predicted"/>
<dbReference type="Gene3D" id="3.30.40.10">
    <property type="entry name" value="Zinc/RING finger domain, C3HC4 (zinc finger)"/>
    <property type="match status" value="1"/>
</dbReference>
<dbReference type="GO" id="GO:0006511">
    <property type="term" value="P:ubiquitin-dependent protein catabolic process"/>
    <property type="evidence" value="ECO:0007669"/>
    <property type="project" value="TreeGrafter"/>
</dbReference>
<evidence type="ECO:0000313" key="6">
    <source>
        <dbReference type="EnsemblMetazoa" id="SMAR001480-PA"/>
    </source>
</evidence>
<dbReference type="InterPro" id="IPR013083">
    <property type="entry name" value="Znf_RING/FYVE/PHD"/>
</dbReference>
<dbReference type="InterPro" id="IPR001841">
    <property type="entry name" value="Znf_RING"/>
</dbReference>
<name>T1IKM8_STRMM</name>